<comment type="similarity">
    <text evidence="1">Belongs to the class-A beta-lactamase family.</text>
</comment>
<dbReference type="Gene3D" id="3.40.710.10">
    <property type="entry name" value="DD-peptidase/beta-lactamase superfamily"/>
    <property type="match status" value="1"/>
</dbReference>
<protein>
    <submittedName>
        <fullName evidence="4">Beta-lactamase/transpeptidase-like protein</fullName>
    </submittedName>
</protein>
<comment type="caution">
    <text evidence="4">The sequence shown here is derived from an EMBL/GenBank/DDBJ whole genome shotgun (WGS) entry which is preliminary data.</text>
</comment>
<dbReference type="PANTHER" id="PTHR43283:SF17">
    <property type="entry name" value="(LOVD), PUTATIVE (AFU_ORTHOLOGUE AFUA_5G00920)-RELATED"/>
    <property type="match status" value="1"/>
</dbReference>
<dbReference type="EMBL" id="JAGPXD010000007">
    <property type="protein sequence ID" value="KAH7347257.1"/>
    <property type="molecule type" value="Genomic_DNA"/>
</dbReference>
<proteinExistence type="inferred from homology"/>
<dbReference type="PANTHER" id="PTHR43283">
    <property type="entry name" value="BETA-LACTAMASE-RELATED"/>
    <property type="match status" value="1"/>
</dbReference>
<dbReference type="SUPFAM" id="SSF56601">
    <property type="entry name" value="beta-lactamase/transpeptidase-like"/>
    <property type="match status" value="1"/>
</dbReference>
<dbReference type="OrthoDB" id="428260at2759"/>
<evidence type="ECO:0000256" key="1">
    <source>
        <dbReference type="ARBA" id="ARBA00009009"/>
    </source>
</evidence>
<feature type="domain" description="Beta-lactamase-related" evidence="3">
    <location>
        <begin position="30"/>
        <end position="152"/>
    </location>
</feature>
<dbReference type="Pfam" id="PF00144">
    <property type="entry name" value="Beta-lactamase"/>
    <property type="match status" value="1"/>
</dbReference>
<name>A0A8K0T3S6_9PEZI</name>
<evidence type="ECO:0000313" key="4">
    <source>
        <dbReference type="EMBL" id="KAH7347257.1"/>
    </source>
</evidence>
<organism evidence="4 5">
    <name type="scientific">Plectosphaerella cucumerina</name>
    <dbReference type="NCBI Taxonomy" id="40658"/>
    <lineage>
        <taxon>Eukaryota</taxon>
        <taxon>Fungi</taxon>
        <taxon>Dikarya</taxon>
        <taxon>Ascomycota</taxon>
        <taxon>Pezizomycotina</taxon>
        <taxon>Sordariomycetes</taxon>
        <taxon>Hypocreomycetidae</taxon>
        <taxon>Glomerellales</taxon>
        <taxon>Plectosphaerellaceae</taxon>
        <taxon>Plectosphaerella</taxon>
    </lineage>
</organism>
<dbReference type="GO" id="GO:0016787">
    <property type="term" value="F:hydrolase activity"/>
    <property type="evidence" value="ECO:0007669"/>
    <property type="project" value="UniProtKB-KW"/>
</dbReference>
<reference evidence="4" key="1">
    <citation type="journal article" date="2021" name="Nat. Commun.">
        <title>Genetic determinants of endophytism in the Arabidopsis root mycobiome.</title>
        <authorList>
            <person name="Mesny F."/>
            <person name="Miyauchi S."/>
            <person name="Thiergart T."/>
            <person name="Pickel B."/>
            <person name="Atanasova L."/>
            <person name="Karlsson M."/>
            <person name="Huettel B."/>
            <person name="Barry K.W."/>
            <person name="Haridas S."/>
            <person name="Chen C."/>
            <person name="Bauer D."/>
            <person name="Andreopoulos W."/>
            <person name="Pangilinan J."/>
            <person name="LaButti K."/>
            <person name="Riley R."/>
            <person name="Lipzen A."/>
            <person name="Clum A."/>
            <person name="Drula E."/>
            <person name="Henrissat B."/>
            <person name="Kohler A."/>
            <person name="Grigoriev I.V."/>
            <person name="Martin F.M."/>
            <person name="Hacquard S."/>
        </authorList>
    </citation>
    <scope>NUCLEOTIDE SEQUENCE</scope>
    <source>
        <strain evidence="4">MPI-CAGE-AT-0016</strain>
    </source>
</reference>
<evidence type="ECO:0000313" key="5">
    <source>
        <dbReference type="Proteomes" id="UP000813385"/>
    </source>
</evidence>
<evidence type="ECO:0000256" key="2">
    <source>
        <dbReference type="ARBA" id="ARBA00022801"/>
    </source>
</evidence>
<dbReference type="InterPro" id="IPR012338">
    <property type="entry name" value="Beta-lactam/transpept-like"/>
</dbReference>
<sequence length="217" mass="24386">MEPLLTRYSQLPIAEPRNPYTIKDKFYPFLVCEPGDRWHYSPGLDWAGVMRLGDYMKQHIFDIVSVKDATFHLETREDLRARSAKVWERAGNDLRLSEGTPWADPVPEDLGGGGLYTTASELLKIYQGILNGKLLRPETVKTLFQPQLKTTAGLDNQPDHSSSYRNAVYNAVPSDMPVNFGLGGLLNLEPIPGRRSAQSLTWSGMPNCYWISRPSSS</sequence>
<accession>A0A8K0T3S6</accession>
<dbReference type="AlphaFoldDB" id="A0A8K0T3S6"/>
<dbReference type="Proteomes" id="UP000813385">
    <property type="component" value="Unassembled WGS sequence"/>
</dbReference>
<gene>
    <name evidence="4" type="ORF">B0T11DRAFT_322068</name>
</gene>
<dbReference type="InterPro" id="IPR001466">
    <property type="entry name" value="Beta-lactam-related"/>
</dbReference>
<dbReference type="InterPro" id="IPR050789">
    <property type="entry name" value="Diverse_Enzym_Activities"/>
</dbReference>
<evidence type="ECO:0000259" key="3">
    <source>
        <dbReference type="Pfam" id="PF00144"/>
    </source>
</evidence>
<keyword evidence="5" id="KW-1185">Reference proteome</keyword>
<keyword evidence="2" id="KW-0378">Hydrolase</keyword>